<sequence length="86" mass="10137">MVKQPVQALPQPSLRFFCTKVGTYAHFWQSHLVPLLFLEDFSSMPTRRLLVGFFMRGYGRDRVQKSVFIVIKITKLSPIDKIYRLF</sequence>
<name>A0AB36JZN2_9GAMM</name>
<reference evidence="1 2" key="1">
    <citation type="journal article" date="2017" name="Genome Announc.">
        <title>Draft Genome Sequences of Salinivibrio proteolyticus, Salinivibrio sharmensis, Salinivibrio siamensis, Salinivibrio costicola subsp. alcaliphilus, Salinivibrio costicola subsp. vallismortis, and 29 New Isolates Belonging to the Genus Salinivibrio.</title>
        <authorList>
            <person name="Lopez-Hermoso C."/>
            <person name="de la Haba R.R."/>
            <person name="Sanchez-Porro C."/>
            <person name="Bayliss S.C."/>
            <person name="Feil E.J."/>
            <person name="Ventosa A."/>
        </authorList>
    </citation>
    <scope>NUCLEOTIDE SEQUENCE [LARGE SCALE GENOMIC DNA]</scope>
    <source>
        <strain evidence="1 2">AL184</strain>
    </source>
</reference>
<keyword evidence="2" id="KW-1185">Reference proteome</keyword>
<dbReference type="RefSeq" id="WP_077658877.1">
    <property type="nucleotide sequence ID" value="NZ_MUEK01000002.1"/>
</dbReference>
<dbReference type="AlphaFoldDB" id="A0AB36JZN2"/>
<gene>
    <name evidence="1" type="ORF">BZG00_03840</name>
</gene>
<evidence type="ECO:0000313" key="1">
    <source>
        <dbReference type="EMBL" id="OOE41226.1"/>
    </source>
</evidence>
<dbReference type="Proteomes" id="UP000189021">
    <property type="component" value="Unassembled WGS sequence"/>
</dbReference>
<comment type="caution">
    <text evidence="1">The sequence shown here is derived from an EMBL/GenBank/DDBJ whole genome shotgun (WGS) entry which is preliminary data.</text>
</comment>
<protein>
    <submittedName>
        <fullName evidence="1">Uncharacterized protein</fullName>
    </submittedName>
</protein>
<organism evidence="1 2">
    <name type="scientific">Salinivibrio kushneri</name>
    <dbReference type="NCBI Taxonomy" id="1908198"/>
    <lineage>
        <taxon>Bacteria</taxon>
        <taxon>Pseudomonadati</taxon>
        <taxon>Pseudomonadota</taxon>
        <taxon>Gammaproteobacteria</taxon>
        <taxon>Vibrionales</taxon>
        <taxon>Vibrionaceae</taxon>
        <taxon>Salinivibrio</taxon>
    </lineage>
</organism>
<proteinExistence type="predicted"/>
<accession>A0AB36JZN2</accession>
<evidence type="ECO:0000313" key="2">
    <source>
        <dbReference type="Proteomes" id="UP000189021"/>
    </source>
</evidence>
<dbReference type="EMBL" id="MUEK01000002">
    <property type="protein sequence ID" value="OOE41226.1"/>
    <property type="molecule type" value="Genomic_DNA"/>
</dbReference>